<evidence type="ECO:0000256" key="1">
    <source>
        <dbReference type="ARBA" id="ARBA00004726"/>
    </source>
</evidence>
<comment type="catalytic activity">
    <reaction evidence="13 14">
        <text>FMN + ATP + H(+) = FAD + diphosphate</text>
        <dbReference type="Rhea" id="RHEA:17237"/>
        <dbReference type="ChEBI" id="CHEBI:15378"/>
        <dbReference type="ChEBI" id="CHEBI:30616"/>
        <dbReference type="ChEBI" id="CHEBI:33019"/>
        <dbReference type="ChEBI" id="CHEBI:57692"/>
        <dbReference type="ChEBI" id="CHEBI:58210"/>
        <dbReference type="EC" id="2.7.7.2"/>
    </reaction>
</comment>
<dbReference type="UniPathway" id="UPA00276">
    <property type="reaction ID" value="UER00406"/>
</dbReference>
<evidence type="ECO:0000256" key="14">
    <source>
        <dbReference type="PIRNR" id="PIRNR004491"/>
    </source>
</evidence>
<proteinExistence type="inferred from homology"/>
<dbReference type="NCBIfam" id="NF004162">
    <property type="entry name" value="PRK05627.1-5"/>
    <property type="match status" value="1"/>
</dbReference>
<feature type="domain" description="Riboflavin kinase" evidence="15">
    <location>
        <begin position="180"/>
        <end position="302"/>
    </location>
</feature>
<evidence type="ECO:0000256" key="10">
    <source>
        <dbReference type="ARBA" id="ARBA00022840"/>
    </source>
</evidence>
<dbReference type="GO" id="GO:0009398">
    <property type="term" value="P:FMN biosynthetic process"/>
    <property type="evidence" value="ECO:0007669"/>
    <property type="project" value="UniProtKB-UniRule"/>
</dbReference>
<dbReference type="InterPro" id="IPR015864">
    <property type="entry name" value="FAD_synthase"/>
</dbReference>
<dbReference type="Pfam" id="PF06574">
    <property type="entry name" value="FAD_syn"/>
    <property type="match status" value="1"/>
</dbReference>
<dbReference type="PIRSF" id="PIRSF004491">
    <property type="entry name" value="FAD_Synth"/>
    <property type="match status" value="1"/>
</dbReference>
<dbReference type="SUPFAM" id="SSF82114">
    <property type="entry name" value="Riboflavin kinase-like"/>
    <property type="match status" value="1"/>
</dbReference>
<evidence type="ECO:0000256" key="2">
    <source>
        <dbReference type="ARBA" id="ARBA00005201"/>
    </source>
</evidence>
<accession>A0A0L0WBL1</accession>
<dbReference type="InterPro" id="IPR023468">
    <property type="entry name" value="Riboflavin_kinase"/>
</dbReference>
<dbReference type="Gene3D" id="3.40.50.620">
    <property type="entry name" value="HUPs"/>
    <property type="match status" value="1"/>
</dbReference>
<dbReference type="UniPathway" id="UPA00277">
    <property type="reaction ID" value="UER00407"/>
</dbReference>
<keyword evidence="17" id="KW-1185">Reference proteome</keyword>
<comment type="catalytic activity">
    <reaction evidence="12 14">
        <text>riboflavin + ATP = FMN + ADP + H(+)</text>
        <dbReference type="Rhea" id="RHEA:14357"/>
        <dbReference type="ChEBI" id="CHEBI:15378"/>
        <dbReference type="ChEBI" id="CHEBI:30616"/>
        <dbReference type="ChEBI" id="CHEBI:57986"/>
        <dbReference type="ChEBI" id="CHEBI:58210"/>
        <dbReference type="ChEBI" id="CHEBI:456216"/>
        <dbReference type="EC" id="2.7.1.26"/>
    </reaction>
</comment>
<keyword evidence="6 14" id="KW-0548">Nucleotidyltransferase</keyword>
<gene>
    <name evidence="16" type="primary">ribC</name>
    <name evidence="16" type="ORF">CLPU_5c01730</name>
</gene>
<dbReference type="SUPFAM" id="SSF52374">
    <property type="entry name" value="Nucleotidylyl transferase"/>
    <property type="match status" value="1"/>
</dbReference>
<evidence type="ECO:0000256" key="3">
    <source>
        <dbReference type="ARBA" id="ARBA00022630"/>
    </source>
</evidence>
<evidence type="ECO:0000256" key="13">
    <source>
        <dbReference type="ARBA" id="ARBA00049494"/>
    </source>
</evidence>
<dbReference type="GO" id="GO:0005524">
    <property type="term" value="F:ATP binding"/>
    <property type="evidence" value="ECO:0007669"/>
    <property type="project" value="UniProtKB-UniRule"/>
</dbReference>
<evidence type="ECO:0000313" key="17">
    <source>
        <dbReference type="Proteomes" id="UP000037267"/>
    </source>
</evidence>
<dbReference type="PATRIC" id="fig|1503.3.peg.2698"/>
<dbReference type="PANTHER" id="PTHR22749:SF6">
    <property type="entry name" value="RIBOFLAVIN KINASE"/>
    <property type="match status" value="1"/>
</dbReference>
<keyword evidence="4 14" id="KW-0288">FMN</keyword>
<dbReference type="RefSeq" id="WP_050354960.1">
    <property type="nucleotide sequence ID" value="NZ_LGSS01000005.1"/>
</dbReference>
<dbReference type="CDD" id="cd02064">
    <property type="entry name" value="FAD_synthetase_N"/>
    <property type="match status" value="1"/>
</dbReference>
<dbReference type="GO" id="GO:0003919">
    <property type="term" value="F:FMN adenylyltransferase activity"/>
    <property type="evidence" value="ECO:0007669"/>
    <property type="project" value="UniProtKB-UniRule"/>
</dbReference>
<dbReference type="Gene3D" id="2.40.30.30">
    <property type="entry name" value="Riboflavin kinase-like"/>
    <property type="match status" value="1"/>
</dbReference>
<keyword evidence="3 14" id="KW-0285">Flavoprotein</keyword>
<dbReference type="AlphaFoldDB" id="A0A0L0WBL1"/>
<dbReference type="InterPro" id="IPR015865">
    <property type="entry name" value="Riboflavin_kinase_bac/euk"/>
</dbReference>
<name>A0A0L0WBL1_GOTPU</name>
<dbReference type="FunFam" id="3.40.50.620:FF:000021">
    <property type="entry name" value="Riboflavin biosynthesis protein"/>
    <property type="match status" value="1"/>
</dbReference>
<sequence length="303" mass="34559">MKIILNKDENVEYRTGVALGNFDGIHIGHKHLISTMKSKSVERNLVPAVFTFNNNCTQMKTKNKCNTLISDKQKAEIIDDLGVDVLYMVNFDDEFRRMTPEDFIRDIIVKKLNAKLVVVGFDFRFGYKAEGDSNYLMQAASKYGFECLVIEPITNNKQVISSTHIRDLIKNGDIREANLLLGRPYTMRGTVIGGKGRGKGLGFATANIDCEIDYLPPKFGVYKTYTVYKGKEYLSITNVGRNPTFEDIIFSIETHILDFDMDIYGEQIQIKFIEFIRDEKKFDNVQALISQVISDIDTVRVNK</sequence>
<comment type="similarity">
    <text evidence="14">Belongs to the ribF family.</text>
</comment>
<evidence type="ECO:0000256" key="8">
    <source>
        <dbReference type="ARBA" id="ARBA00022777"/>
    </source>
</evidence>
<comment type="caution">
    <text evidence="16">The sequence shown here is derived from an EMBL/GenBank/DDBJ whole genome shotgun (WGS) entry which is preliminary data.</text>
</comment>
<dbReference type="EC" id="2.7.7.2" evidence="14"/>
<evidence type="ECO:0000256" key="4">
    <source>
        <dbReference type="ARBA" id="ARBA00022643"/>
    </source>
</evidence>
<dbReference type="Proteomes" id="UP000037267">
    <property type="component" value="Unassembled WGS sequence"/>
</dbReference>
<dbReference type="Pfam" id="PF01687">
    <property type="entry name" value="Flavokinase"/>
    <property type="match status" value="1"/>
</dbReference>
<evidence type="ECO:0000256" key="6">
    <source>
        <dbReference type="ARBA" id="ARBA00022695"/>
    </source>
</evidence>
<dbReference type="EMBL" id="LGSS01000005">
    <property type="protein sequence ID" value="KNF08866.1"/>
    <property type="molecule type" value="Genomic_DNA"/>
</dbReference>
<dbReference type="OrthoDB" id="9803667at2"/>
<dbReference type="InterPro" id="IPR014729">
    <property type="entry name" value="Rossmann-like_a/b/a_fold"/>
</dbReference>
<evidence type="ECO:0000256" key="7">
    <source>
        <dbReference type="ARBA" id="ARBA00022741"/>
    </source>
</evidence>
<dbReference type="EC" id="2.7.1.26" evidence="14"/>
<keyword evidence="10 14" id="KW-0067">ATP-binding</keyword>
<dbReference type="NCBIfam" id="TIGR00083">
    <property type="entry name" value="ribF"/>
    <property type="match status" value="1"/>
</dbReference>
<dbReference type="STRING" id="1503.CLPU_5c01730"/>
<evidence type="ECO:0000256" key="9">
    <source>
        <dbReference type="ARBA" id="ARBA00022827"/>
    </source>
</evidence>
<comment type="pathway">
    <text evidence="1 14">Cofactor biosynthesis; FAD biosynthesis; FAD from FMN: step 1/1.</text>
</comment>
<dbReference type="InterPro" id="IPR023465">
    <property type="entry name" value="Riboflavin_kinase_dom_sf"/>
</dbReference>
<keyword evidence="8 14" id="KW-0418">Kinase</keyword>
<dbReference type="PANTHER" id="PTHR22749">
    <property type="entry name" value="RIBOFLAVIN KINASE/FMN ADENYLYLTRANSFERASE"/>
    <property type="match status" value="1"/>
</dbReference>
<evidence type="ECO:0000313" key="16">
    <source>
        <dbReference type="EMBL" id="KNF08866.1"/>
    </source>
</evidence>
<dbReference type="GO" id="GO:0009231">
    <property type="term" value="P:riboflavin biosynthetic process"/>
    <property type="evidence" value="ECO:0007669"/>
    <property type="project" value="InterPro"/>
</dbReference>
<organism evidence="16 17">
    <name type="scientific">Gottschalkia purinilytica</name>
    <name type="common">Clostridium purinilyticum</name>
    <dbReference type="NCBI Taxonomy" id="1503"/>
    <lineage>
        <taxon>Bacteria</taxon>
        <taxon>Bacillati</taxon>
        <taxon>Bacillota</taxon>
        <taxon>Tissierellia</taxon>
        <taxon>Tissierellales</taxon>
        <taxon>Gottschalkiaceae</taxon>
        <taxon>Gottschalkia</taxon>
    </lineage>
</organism>
<dbReference type="InterPro" id="IPR002606">
    <property type="entry name" value="Riboflavin_kinase_bac"/>
</dbReference>
<keyword evidence="7 14" id="KW-0547">Nucleotide-binding</keyword>
<keyword evidence="5 14" id="KW-0808">Transferase</keyword>
<dbReference type="GO" id="GO:0006747">
    <property type="term" value="P:FAD biosynthetic process"/>
    <property type="evidence" value="ECO:0007669"/>
    <property type="project" value="UniProtKB-UniRule"/>
</dbReference>
<dbReference type="GO" id="GO:0008531">
    <property type="term" value="F:riboflavin kinase activity"/>
    <property type="evidence" value="ECO:0007669"/>
    <property type="project" value="UniProtKB-UniRule"/>
</dbReference>
<comment type="pathway">
    <text evidence="2 14">Cofactor biosynthesis; FMN biosynthesis; FMN from riboflavin (ATP route): step 1/1.</text>
</comment>
<reference evidence="17" key="1">
    <citation type="submission" date="2015-07" db="EMBL/GenBank/DDBJ databases">
        <title>Draft genome sequence of the purine-degrading Gottschalkia purinilyticum DSM 1384 (formerly Clostridium purinilyticum).</title>
        <authorList>
            <person name="Poehlein A."/>
            <person name="Schiel-Bengelsdorf B."/>
            <person name="Bengelsdorf F.R."/>
            <person name="Daniel R."/>
            <person name="Duerre P."/>
        </authorList>
    </citation>
    <scope>NUCLEOTIDE SEQUENCE [LARGE SCALE GENOMIC DNA]</scope>
    <source>
        <strain evidence="17">DSM 1384</strain>
    </source>
</reference>
<dbReference type="SMART" id="SM00904">
    <property type="entry name" value="Flavokinase"/>
    <property type="match status" value="1"/>
</dbReference>
<protein>
    <recommendedName>
        <fullName evidence="14">Riboflavin biosynthesis protein</fullName>
    </recommendedName>
    <domain>
        <recommendedName>
            <fullName evidence="14">Riboflavin kinase</fullName>
            <ecNumber evidence="14">2.7.1.26</ecNumber>
        </recommendedName>
        <alternativeName>
            <fullName evidence="14">Flavokinase</fullName>
        </alternativeName>
    </domain>
    <domain>
        <recommendedName>
            <fullName evidence="14">FMN adenylyltransferase</fullName>
            <ecNumber evidence="14">2.7.7.2</ecNumber>
        </recommendedName>
        <alternativeName>
            <fullName evidence="14">FAD pyrophosphorylase</fullName>
        </alternativeName>
        <alternativeName>
            <fullName evidence="14">FAD synthase</fullName>
        </alternativeName>
    </domain>
</protein>
<keyword evidence="11" id="KW-0511">Multifunctional enzyme</keyword>
<evidence type="ECO:0000256" key="5">
    <source>
        <dbReference type="ARBA" id="ARBA00022679"/>
    </source>
</evidence>
<evidence type="ECO:0000256" key="11">
    <source>
        <dbReference type="ARBA" id="ARBA00023268"/>
    </source>
</evidence>
<keyword evidence="9 14" id="KW-0274">FAD</keyword>
<evidence type="ECO:0000256" key="12">
    <source>
        <dbReference type="ARBA" id="ARBA00047880"/>
    </source>
</evidence>
<evidence type="ECO:0000259" key="15">
    <source>
        <dbReference type="SMART" id="SM00904"/>
    </source>
</evidence>